<dbReference type="EMBL" id="GBRH01202588">
    <property type="protein sequence ID" value="JAD95307.1"/>
    <property type="molecule type" value="Transcribed_RNA"/>
</dbReference>
<reference evidence="1" key="2">
    <citation type="journal article" date="2015" name="Data Brief">
        <title>Shoot transcriptome of the giant reed, Arundo donax.</title>
        <authorList>
            <person name="Barrero R.A."/>
            <person name="Guerrero F.D."/>
            <person name="Moolhuijzen P."/>
            <person name="Goolsby J.A."/>
            <person name="Tidwell J."/>
            <person name="Bellgard S.E."/>
            <person name="Bellgard M.I."/>
        </authorList>
    </citation>
    <scope>NUCLEOTIDE SEQUENCE</scope>
    <source>
        <tissue evidence="1">Shoot tissue taken approximately 20 cm above the soil surface</tissue>
    </source>
</reference>
<proteinExistence type="predicted"/>
<sequence>MSAWCCEAPLESRISSFIQSTTVKLMENKSTIRMEVVP</sequence>
<accession>A0A0A9EGY7</accession>
<dbReference type="AlphaFoldDB" id="A0A0A9EGY7"/>
<organism evidence="1">
    <name type="scientific">Arundo donax</name>
    <name type="common">Giant reed</name>
    <name type="synonym">Donax arundinaceus</name>
    <dbReference type="NCBI Taxonomy" id="35708"/>
    <lineage>
        <taxon>Eukaryota</taxon>
        <taxon>Viridiplantae</taxon>
        <taxon>Streptophyta</taxon>
        <taxon>Embryophyta</taxon>
        <taxon>Tracheophyta</taxon>
        <taxon>Spermatophyta</taxon>
        <taxon>Magnoliopsida</taxon>
        <taxon>Liliopsida</taxon>
        <taxon>Poales</taxon>
        <taxon>Poaceae</taxon>
        <taxon>PACMAD clade</taxon>
        <taxon>Arundinoideae</taxon>
        <taxon>Arundineae</taxon>
        <taxon>Arundo</taxon>
    </lineage>
</organism>
<evidence type="ECO:0000313" key="1">
    <source>
        <dbReference type="EMBL" id="JAD95307.1"/>
    </source>
</evidence>
<protein>
    <submittedName>
        <fullName evidence="1">Uncharacterized protein</fullName>
    </submittedName>
</protein>
<reference evidence="1" key="1">
    <citation type="submission" date="2014-09" db="EMBL/GenBank/DDBJ databases">
        <authorList>
            <person name="Magalhaes I.L.F."/>
            <person name="Oliveira U."/>
            <person name="Santos F.R."/>
            <person name="Vidigal T.H.D.A."/>
            <person name="Brescovit A.D."/>
            <person name="Santos A.J."/>
        </authorList>
    </citation>
    <scope>NUCLEOTIDE SEQUENCE</scope>
    <source>
        <tissue evidence="1">Shoot tissue taken approximately 20 cm above the soil surface</tissue>
    </source>
</reference>
<name>A0A0A9EGY7_ARUDO</name>